<reference evidence="1" key="1">
    <citation type="submission" date="2020-04" db="EMBL/GenBank/DDBJ databases">
        <authorList>
            <person name="Alioto T."/>
            <person name="Alioto T."/>
            <person name="Gomez Garrido J."/>
        </authorList>
    </citation>
    <scope>NUCLEOTIDE SEQUENCE</scope>
    <source>
        <strain evidence="1">A484AB</strain>
    </source>
</reference>
<dbReference type="EMBL" id="CACRXK020001441">
    <property type="protein sequence ID" value="CAB3989187.1"/>
    <property type="molecule type" value="Genomic_DNA"/>
</dbReference>
<dbReference type="Proteomes" id="UP001152795">
    <property type="component" value="Unassembled WGS sequence"/>
</dbReference>
<keyword evidence="2" id="KW-1185">Reference proteome</keyword>
<sequence length="104" mass="11974">MCSSLTNKTLVKGIKQACPIEQTSCLDGFHSVLNQFSHLQRNVLYMHALAVMHFNQNLSRETRMKNGVEQCNVVYPKFMNGEAVVRKVPVKQNFDYVEDIYHNP</sequence>
<evidence type="ECO:0000313" key="1">
    <source>
        <dbReference type="EMBL" id="CAB3989187.1"/>
    </source>
</evidence>
<name>A0A7D9DNH7_PARCT</name>
<comment type="caution">
    <text evidence="1">The sequence shown here is derived from an EMBL/GenBank/DDBJ whole genome shotgun (WGS) entry which is preliminary data.</text>
</comment>
<evidence type="ECO:0000313" key="2">
    <source>
        <dbReference type="Proteomes" id="UP001152795"/>
    </source>
</evidence>
<organism evidence="1 2">
    <name type="scientific">Paramuricea clavata</name>
    <name type="common">Red gorgonian</name>
    <name type="synonym">Violescent sea-whip</name>
    <dbReference type="NCBI Taxonomy" id="317549"/>
    <lineage>
        <taxon>Eukaryota</taxon>
        <taxon>Metazoa</taxon>
        <taxon>Cnidaria</taxon>
        <taxon>Anthozoa</taxon>
        <taxon>Octocorallia</taxon>
        <taxon>Malacalcyonacea</taxon>
        <taxon>Plexauridae</taxon>
        <taxon>Paramuricea</taxon>
    </lineage>
</organism>
<dbReference type="OrthoDB" id="5986570at2759"/>
<proteinExistence type="predicted"/>
<gene>
    <name evidence="1" type="ORF">PACLA_8A047092</name>
</gene>
<dbReference type="AlphaFoldDB" id="A0A7D9DNH7"/>
<accession>A0A7D9DNH7</accession>
<protein>
    <submittedName>
        <fullName evidence="1">Uncharacterized protein</fullName>
    </submittedName>
</protein>